<organism evidence="3 4">
    <name type="scientific">Streptomyces hundungensis</name>
    <dbReference type="NCBI Taxonomy" id="1077946"/>
    <lineage>
        <taxon>Bacteria</taxon>
        <taxon>Bacillati</taxon>
        <taxon>Actinomycetota</taxon>
        <taxon>Actinomycetes</taxon>
        <taxon>Kitasatosporales</taxon>
        <taxon>Streptomycetaceae</taxon>
        <taxon>Streptomyces</taxon>
    </lineage>
</organism>
<gene>
    <name evidence="3" type="ORF">DWB77_07216</name>
</gene>
<keyword evidence="2" id="KW-0732">Signal</keyword>
<evidence type="ECO:0000313" key="3">
    <source>
        <dbReference type="EMBL" id="AYG85001.1"/>
    </source>
</evidence>
<keyword evidence="4" id="KW-1185">Reference proteome</keyword>
<evidence type="ECO:0000256" key="1">
    <source>
        <dbReference type="SAM" id="Phobius"/>
    </source>
</evidence>
<evidence type="ECO:0000313" key="4">
    <source>
        <dbReference type="Proteomes" id="UP000271554"/>
    </source>
</evidence>
<feature type="transmembrane region" description="Helical" evidence="1">
    <location>
        <begin position="66"/>
        <end position="89"/>
    </location>
</feature>
<keyword evidence="1" id="KW-0472">Membrane</keyword>
<keyword evidence="1" id="KW-0812">Transmembrane</keyword>
<feature type="signal peptide" evidence="2">
    <location>
        <begin position="1"/>
        <end position="30"/>
    </location>
</feature>
<dbReference type="Proteomes" id="UP000271554">
    <property type="component" value="Chromosome"/>
</dbReference>
<name>A0A387HPU9_9ACTN</name>
<accession>A0A387HPU9</accession>
<proteinExistence type="predicted"/>
<sequence length="104" mass="10916">MGQILQRRPVLGRLAIAACCLALLAGASWCLNEIASADFPQRPVWDLGDAGPWVASFARAVSTGSWMAAHACLVIIGLGLVLGWLGRVVTTVRRSAGRRSGSVS</sequence>
<dbReference type="AlphaFoldDB" id="A0A387HPU9"/>
<dbReference type="RefSeq" id="WP_162952687.1">
    <property type="nucleotide sequence ID" value="NZ_CP032698.1"/>
</dbReference>
<keyword evidence="1" id="KW-1133">Transmembrane helix</keyword>
<feature type="chain" id="PRO_5038949530" evidence="2">
    <location>
        <begin position="31"/>
        <end position="104"/>
    </location>
</feature>
<evidence type="ECO:0000256" key="2">
    <source>
        <dbReference type="SAM" id="SignalP"/>
    </source>
</evidence>
<dbReference type="KEGG" id="shun:DWB77_07216"/>
<protein>
    <submittedName>
        <fullName evidence="3">Uncharacterized protein</fullName>
    </submittedName>
</protein>
<reference evidence="3 4" key="1">
    <citation type="submission" date="2018-10" db="EMBL/GenBank/DDBJ databases">
        <title>Relationship between Morphology and Antimicrobial Activity in Streptomyces.</title>
        <authorList>
            <person name="Kang H.J."/>
            <person name="Kim S.B."/>
        </authorList>
    </citation>
    <scope>NUCLEOTIDE SEQUENCE [LARGE SCALE GENOMIC DNA]</scope>
    <source>
        <strain evidence="3 4">BH38</strain>
    </source>
</reference>
<dbReference type="EMBL" id="CP032698">
    <property type="protein sequence ID" value="AYG85001.1"/>
    <property type="molecule type" value="Genomic_DNA"/>
</dbReference>